<reference evidence="1 2" key="1">
    <citation type="submission" date="2017-03" db="EMBL/GenBank/DDBJ databases">
        <title>Paenibacillus larvae genome sequencing.</title>
        <authorList>
            <person name="Dingman D.W."/>
        </authorList>
    </citation>
    <scope>NUCLEOTIDE SEQUENCE [LARGE SCALE GENOMIC DNA]</scope>
    <source>
        <strain evidence="1 2">SAG 10367</strain>
    </source>
</reference>
<protein>
    <submittedName>
        <fullName evidence="1">Uncharacterized protein</fullName>
    </submittedName>
</protein>
<organism evidence="1 2">
    <name type="scientific">Paenibacillus larvae subsp. pulvifaciens</name>
    <dbReference type="NCBI Taxonomy" id="1477"/>
    <lineage>
        <taxon>Bacteria</taxon>
        <taxon>Bacillati</taxon>
        <taxon>Bacillota</taxon>
        <taxon>Bacilli</taxon>
        <taxon>Bacillales</taxon>
        <taxon>Paenibacillaceae</taxon>
        <taxon>Paenibacillus</taxon>
    </lineage>
</organism>
<evidence type="ECO:0000313" key="1">
    <source>
        <dbReference type="EMBL" id="ARF67465.1"/>
    </source>
</evidence>
<dbReference type="RefSeq" id="WP_083039164.1">
    <property type="nucleotide sequence ID" value="NZ_CP020557.1"/>
</dbReference>
<accession>A0A1V0UQA3</accession>
<dbReference type="EMBL" id="CP020557">
    <property type="protein sequence ID" value="ARF67465.1"/>
    <property type="molecule type" value="Genomic_DNA"/>
</dbReference>
<dbReference type="AlphaFoldDB" id="A0A1V0UQA3"/>
<proteinExistence type="predicted"/>
<dbReference type="Proteomes" id="UP000192727">
    <property type="component" value="Chromosome"/>
</dbReference>
<evidence type="ECO:0000313" key="2">
    <source>
        <dbReference type="Proteomes" id="UP000192727"/>
    </source>
</evidence>
<name>A0A1V0UQA3_9BACL</name>
<sequence>MVNMVVVRICADRIVNGGLNPKTKKTYVIEDITNPDYRCAVEDYILEYTRRSLIAPNEAHFLLLKNRRGHMEMQFSLISEKIYAPLGIFKIIVEV</sequence>
<gene>
    <name evidence="1" type="ORF">B7C51_06005</name>
</gene>